<dbReference type="GO" id="GO:0006506">
    <property type="term" value="P:GPI anchor biosynthetic process"/>
    <property type="evidence" value="ECO:0007669"/>
    <property type="project" value="InterPro"/>
</dbReference>
<evidence type="ECO:0000313" key="5">
    <source>
        <dbReference type="Proteomes" id="UP000184267"/>
    </source>
</evidence>
<organism evidence="4 5">
    <name type="scientific">Trametes pubescens</name>
    <name type="common">White-rot fungus</name>
    <dbReference type="NCBI Taxonomy" id="154538"/>
    <lineage>
        <taxon>Eukaryota</taxon>
        <taxon>Fungi</taxon>
        <taxon>Dikarya</taxon>
        <taxon>Basidiomycota</taxon>
        <taxon>Agaricomycotina</taxon>
        <taxon>Agaricomycetes</taxon>
        <taxon>Polyporales</taxon>
        <taxon>Polyporaceae</taxon>
        <taxon>Trametes</taxon>
    </lineage>
</organism>
<protein>
    <recommendedName>
        <fullName evidence="6">Calcineurin-like phosphoesterase domain-containing protein</fullName>
    </recommendedName>
</protein>
<feature type="compositionally biased region" description="Low complexity" evidence="2">
    <location>
        <begin position="312"/>
        <end position="321"/>
    </location>
</feature>
<evidence type="ECO:0000256" key="2">
    <source>
        <dbReference type="SAM" id="MobiDB-lite"/>
    </source>
</evidence>
<keyword evidence="3" id="KW-1133">Transmembrane helix</keyword>
<name>A0A1M2VHQ4_TRAPU</name>
<dbReference type="AlphaFoldDB" id="A0A1M2VHQ4"/>
<dbReference type="InterPro" id="IPR033308">
    <property type="entry name" value="PGAP5/Cdc1/Ted1"/>
</dbReference>
<reference evidence="4 5" key="1">
    <citation type="submission" date="2016-10" db="EMBL/GenBank/DDBJ databases">
        <title>Genome sequence of the basidiomycete white-rot fungus Trametes pubescens.</title>
        <authorList>
            <person name="Makela M.R."/>
            <person name="Granchi Z."/>
            <person name="Peng M."/>
            <person name="De Vries R.P."/>
            <person name="Grigoriev I."/>
            <person name="Riley R."/>
            <person name="Hilden K."/>
        </authorList>
    </citation>
    <scope>NUCLEOTIDE SEQUENCE [LARGE SCALE GENOMIC DNA]</scope>
    <source>
        <strain evidence="4 5">FBCC735</strain>
    </source>
</reference>
<accession>A0A1M2VHQ4</accession>
<evidence type="ECO:0000313" key="4">
    <source>
        <dbReference type="EMBL" id="OJT07135.1"/>
    </source>
</evidence>
<feature type="region of interest" description="Disordered" evidence="2">
    <location>
        <begin position="245"/>
        <end position="335"/>
    </location>
</feature>
<dbReference type="PANTHER" id="PTHR13315:SF4">
    <property type="entry name" value="METALLOPHOSPHOESTERASE, ISOFORM E"/>
    <property type="match status" value="1"/>
</dbReference>
<keyword evidence="3" id="KW-0812">Transmembrane</keyword>
<dbReference type="PANTHER" id="PTHR13315">
    <property type="entry name" value="METALLO PHOSPHOESTERASE RELATED"/>
    <property type="match status" value="1"/>
</dbReference>
<dbReference type="Proteomes" id="UP000184267">
    <property type="component" value="Unassembled WGS sequence"/>
</dbReference>
<dbReference type="OrthoDB" id="5977743at2759"/>
<dbReference type="InterPro" id="IPR029052">
    <property type="entry name" value="Metallo-depent_PP-like"/>
</dbReference>
<gene>
    <name evidence="4" type="ORF">TRAPUB_2001</name>
</gene>
<proteinExistence type="predicted"/>
<feature type="transmembrane region" description="Helical" evidence="3">
    <location>
        <begin position="199"/>
        <end position="217"/>
    </location>
</feature>
<dbReference type="EMBL" id="MNAD01001217">
    <property type="protein sequence ID" value="OJT07135.1"/>
    <property type="molecule type" value="Genomic_DNA"/>
</dbReference>
<evidence type="ECO:0000256" key="1">
    <source>
        <dbReference type="ARBA" id="ARBA00023136"/>
    </source>
</evidence>
<dbReference type="GO" id="GO:0005783">
    <property type="term" value="C:endoplasmic reticulum"/>
    <property type="evidence" value="ECO:0007669"/>
    <property type="project" value="TreeGrafter"/>
</dbReference>
<keyword evidence="5" id="KW-1185">Reference proteome</keyword>
<comment type="caution">
    <text evidence="4">The sequence shown here is derived from an EMBL/GenBank/DDBJ whole genome shotgun (WGS) entry which is preliminary data.</text>
</comment>
<dbReference type="STRING" id="154538.A0A1M2VHQ4"/>
<dbReference type="SUPFAM" id="SSF56300">
    <property type="entry name" value="Metallo-dependent phosphatases"/>
    <property type="match status" value="1"/>
</dbReference>
<sequence>MVDNADRACHPFKHHEKPAHVLLVADPQVRDLSTSRRLGFSAFRQFLVDLALKRNWHFASRMRPHVVVFLGDLLPSWRLIRSDDEYERNLRRFKSIFHLPEGVTSFYIPGNNDVGADDKDYCEYVHVPPKSTGTVAETPQTTVTAEPIREVTIKAISPSPSIRHPGFQLLSLTTPSQPGKPALSDRPCFLPDYPAVYSWRYPPLLFLTVIALVVLRLRKSRTSALPLHARRNAFRKSFSLQTLPPDAPWTTLPHPPTPFEPDWSFQSPSFDTPQRARSPGVTQSPTDEIPRSVRTPFPGDGKHGDAQFGSGTPTTPTFRATTHGRDNGHTSSGLTAFPPRLVVFDADADEHEHDEFARGLHDPRRLTRAARGYDGDVEAPQDGRDAPLLNFTFVLGGHRRRVSVGNPMPAWTRRLGMRNWEGAGVGARKGWKRALAWRVGLDLGYIAWPAVVLWAVCAWWLT</sequence>
<feature type="transmembrane region" description="Helical" evidence="3">
    <location>
        <begin position="439"/>
        <end position="461"/>
    </location>
</feature>
<dbReference type="OMA" id="WPRHEAT"/>
<dbReference type="GO" id="GO:0016020">
    <property type="term" value="C:membrane"/>
    <property type="evidence" value="ECO:0007669"/>
    <property type="project" value="GOC"/>
</dbReference>
<evidence type="ECO:0008006" key="6">
    <source>
        <dbReference type="Google" id="ProtNLM"/>
    </source>
</evidence>
<evidence type="ECO:0000256" key="3">
    <source>
        <dbReference type="SAM" id="Phobius"/>
    </source>
</evidence>
<keyword evidence="1 3" id="KW-0472">Membrane</keyword>